<proteinExistence type="predicted"/>
<protein>
    <submittedName>
        <fullName evidence="1">Uncharacterized protein</fullName>
    </submittedName>
</protein>
<comment type="caution">
    <text evidence="1">The sequence shown here is derived from an EMBL/GenBank/DDBJ whole genome shotgun (WGS) entry which is preliminary data.</text>
</comment>
<evidence type="ECO:0000313" key="2">
    <source>
        <dbReference type="Proteomes" id="UP000309997"/>
    </source>
</evidence>
<name>A0ACC4BW76_POPAL</name>
<evidence type="ECO:0000313" key="1">
    <source>
        <dbReference type="EMBL" id="KAL3582660.1"/>
    </source>
</evidence>
<organism evidence="1 2">
    <name type="scientific">Populus alba</name>
    <name type="common">White poplar</name>
    <dbReference type="NCBI Taxonomy" id="43335"/>
    <lineage>
        <taxon>Eukaryota</taxon>
        <taxon>Viridiplantae</taxon>
        <taxon>Streptophyta</taxon>
        <taxon>Embryophyta</taxon>
        <taxon>Tracheophyta</taxon>
        <taxon>Spermatophyta</taxon>
        <taxon>Magnoliopsida</taxon>
        <taxon>eudicotyledons</taxon>
        <taxon>Gunneridae</taxon>
        <taxon>Pentapetalae</taxon>
        <taxon>rosids</taxon>
        <taxon>fabids</taxon>
        <taxon>Malpighiales</taxon>
        <taxon>Salicaceae</taxon>
        <taxon>Saliceae</taxon>
        <taxon>Populus</taxon>
    </lineage>
</organism>
<keyword evidence="2" id="KW-1185">Reference proteome</keyword>
<sequence length="110" mass="12421">MMLFHLVCINLCPSSTGYFGDDETTAATPQADILMRKLVRCPWPLRQDRKEAVNTNKKSRILLPDRLIKEALQSFGRIMHDSGGTCFGKERRKANFPSSCYGAEKTMHTA</sequence>
<accession>A0ACC4BW76</accession>
<dbReference type="EMBL" id="RCHU02000008">
    <property type="protein sequence ID" value="KAL3582660.1"/>
    <property type="molecule type" value="Genomic_DNA"/>
</dbReference>
<dbReference type="Proteomes" id="UP000309997">
    <property type="component" value="Unassembled WGS sequence"/>
</dbReference>
<gene>
    <name evidence="1" type="ORF">D5086_016992</name>
</gene>
<reference evidence="1 2" key="1">
    <citation type="journal article" date="2024" name="Plant Biotechnol. J.">
        <title>Genome and CRISPR/Cas9 system of a widespread forest tree (Populus alba) in the world.</title>
        <authorList>
            <person name="Liu Y.J."/>
            <person name="Jiang P.F."/>
            <person name="Han X.M."/>
            <person name="Li X.Y."/>
            <person name="Wang H.M."/>
            <person name="Wang Y.J."/>
            <person name="Wang X.X."/>
            <person name="Zeng Q.Y."/>
        </authorList>
    </citation>
    <scope>NUCLEOTIDE SEQUENCE [LARGE SCALE GENOMIC DNA]</scope>
    <source>
        <strain evidence="2">cv. PAL-ZL1</strain>
    </source>
</reference>